<proteinExistence type="predicted"/>
<evidence type="ECO:0000256" key="1">
    <source>
        <dbReference type="SAM" id="MobiDB-lite"/>
    </source>
</evidence>
<feature type="compositionally biased region" description="Basic and acidic residues" evidence="1">
    <location>
        <begin position="327"/>
        <end position="362"/>
    </location>
</feature>
<feature type="compositionally biased region" description="Low complexity" evidence="1">
    <location>
        <begin position="398"/>
        <end position="428"/>
    </location>
</feature>
<dbReference type="SUPFAM" id="SSF50494">
    <property type="entry name" value="Trypsin-like serine proteases"/>
    <property type="match status" value="1"/>
</dbReference>
<feature type="region of interest" description="Disordered" evidence="1">
    <location>
        <begin position="243"/>
        <end position="291"/>
    </location>
</feature>
<evidence type="ECO:0008006" key="5">
    <source>
        <dbReference type="Google" id="ProtNLM"/>
    </source>
</evidence>
<feature type="chain" id="PRO_5046396845" description="Trypsin-like serine protease" evidence="2">
    <location>
        <begin position="28"/>
        <end position="609"/>
    </location>
</feature>
<gene>
    <name evidence="3" type="ORF">AB0I59_09775</name>
</gene>
<sequence length="609" mass="65154">MKRSLAYGGLVATAGLLAAGLAAPAQAAGDTVPSVILANTNLAAQEIAAFWYGEAKANLIGATPYNVETKVVAKHVSTGGPAADTKPGVVPAIGDEKKAASKSKNVNLPKTTGKVFFIGGDGRPHWCTATSVQSNYRNLVATAGHCVYDTESNSATLDKWVFIPGYYQGKTPWGIYVGKQAFTHYDYDVYEDGDRNYAFVTVYNGVLPESVSADRHYVSKVFRTRAEAEKELRRLENDKTTGWSDLRVVPVTKPGKPGHGHGDDHGHGGGHGRDHDDKNDKRGGDHGHNDGYQIAVTVSEFQSLNRNRDLTGNGPWADGTGASDPVEISRDEYRSDRDSYVSRDGKTLYFRKAVDGKPDEGPGKPGGGKPGGGHHDGPGKPGDGKPRGGQDEAPKDVTPSTDPSTAPSTDPSTAPSTDPSTAPSTAPDQADERKGDHGHGREYKYFKRTFWAKYYGWQVVGKKLAIGLKDVGRLGDNVGGQGLAYNQKLGKPVFVFGYPSGSHLDGNYAYTGQTLKWSYGKTFAASAKEIKGEELVGVKSSFTGEGSIGSSWLLNYKSDRRLGYLNGVTIGLADTDKNNRIDTSVSPYFDGELYGVYKAAANLWSGKIV</sequence>
<feature type="region of interest" description="Disordered" evidence="1">
    <location>
        <begin position="306"/>
        <end position="439"/>
    </location>
</feature>
<comment type="caution">
    <text evidence="3">The sequence shown here is derived from an EMBL/GenBank/DDBJ whole genome shotgun (WGS) entry which is preliminary data.</text>
</comment>
<feature type="compositionally biased region" description="Basic and acidic residues" evidence="1">
    <location>
        <begin position="430"/>
        <end position="439"/>
    </location>
</feature>
<evidence type="ECO:0000313" key="3">
    <source>
        <dbReference type="EMBL" id="MEV0968913.1"/>
    </source>
</evidence>
<protein>
    <recommendedName>
        <fullName evidence="5">Trypsin-like serine protease</fullName>
    </recommendedName>
</protein>
<keyword evidence="4" id="KW-1185">Reference proteome</keyword>
<organism evidence="3 4">
    <name type="scientific">Microtetraspora glauca</name>
    <dbReference type="NCBI Taxonomy" id="1996"/>
    <lineage>
        <taxon>Bacteria</taxon>
        <taxon>Bacillati</taxon>
        <taxon>Actinomycetota</taxon>
        <taxon>Actinomycetes</taxon>
        <taxon>Streptosporangiales</taxon>
        <taxon>Streptosporangiaceae</taxon>
        <taxon>Microtetraspora</taxon>
    </lineage>
</organism>
<dbReference type="InterPro" id="IPR009003">
    <property type="entry name" value="Peptidase_S1_PA"/>
</dbReference>
<reference evidence="3 4" key="1">
    <citation type="submission" date="2024-06" db="EMBL/GenBank/DDBJ databases">
        <title>The Natural Products Discovery Center: Release of the First 8490 Sequenced Strains for Exploring Actinobacteria Biosynthetic Diversity.</title>
        <authorList>
            <person name="Kalkreuter E."/>
            <person name="Kautsar S.A."/>
            <person name="Yang D."/>
            <person name="Bader C.D."/>
            <person name="Teijaro C.N."/>
            <person name="Fluegel L."/>
            <person name="Davis C.M."/>
            <person name="Simpson J.R."/>
            <person name="Lauterbach L."/>
            <person name="Steele A.D."/>
            <person name="Gui C."/>
            <person name="Meng S."/>
            <person name="Li G."/>
            <person name="Viehrig K."/>
            <person name="Ye F."/>
            <person name="Su P."/>
            <person name="Kiefer A.F."/>
            <person name="Nichols A."/>
            <person name="Cepeda A.J."/>
            <person name="Yan W."/>
            <person name="Fan B."/>
            <person name="Jiang Y."/>
            <person name="Adhikari A."/>
            <person name="Zheng C.-J."/>
            <person name="Schuster L."/>
            <person name="Cowan T.M."/>
            <person name="Smanski M.J."/>
            <person name="Chevrette M.G."/>
            <person name="De Carvalho L.P.S."/>
            <person name="Shen B."/>
        </authorList>
    </citation>
    <scope>NUCLEOTIDE SEQUENCE [LARGE SCALE GENOMIC DNA]</scope>
    <source>
        <strain evidence="3 4">NPDC050100</strain>
    </source>
</reference>
<evidence type="ECO:0000313" key="4">
    <source>
        <dbReference type="Proteomes" id="UP001551675"/>
    </source>
</evidence>
<dbReference type="Gene3D" id="2.40.10.10">
    <property type="entry name" value="Trypsin-like serine proteases"/>
    <property type="match status" value="2"/>
</dbReference>
<accession>A0ABV3GB94</accession>
<evidence type="ECO:0000256" key="2">
    <source>
        <dbReference type="SAM" id="SignalP"/>
    </source>
</evidence>
<feature type="compositionally biased region" description="Basic and acidic residues" evidence="1">
    <location>
        <begin position="373"/>
        <end position="395"/>
    </location>
</feature>
<dbReference type="EMBL" id="JBFALK010000004">
    <property type="protein sequence ID" value="MEV0968913.1"/>
    <property type="molecule type" value="Genomic_DNA"/>
</dbReference>
<feature type="compositionally biased region" description="Basic and acidic residues" evidence="1">
    <location>
        <begin position="260"/>
        <end position="289"/>
    </location>
</feature>
<name>A0ABV3GB94_MICGL</name>
<keyword evidence="2" id="KW-0732">Signal</keyword>
<dbReference type="Proteomes" id="UP001551675">
    <property type="component" value="Unassembled WGS sequence"/>
</dbReference>
<feature type="signal peptide" evidence="2">
    <location>
        <begin position="1"/>
        <end position="27"/>
    </location>
</feature>
<dbReference type="InterPro" id="IPR043504">
    <property type="entry name" value="Peptidase_S1_PA_chymotrypsin"/>
</dbReference>
<dbReference type="RefSeq" id="WP_358131763.1">
    <property type="nucleotide sequence ID" value="NZ_JBFALK010000004.1"/>
</dbReference>